<dbReference type="PRINTS" id="PR00700">
    <property type="entry name" value="PRTYPHPHTASE"/>
</dbReference>
<protein>
    <recommendedName>
        <fullName evidence="6">Tyrosine-protein phosphatase domain-containing protein</fullName>
    </recommendedName>
</protein>
<feature type="compositionally biased region" description="Acidic residues" evidence="1">
    <location>
        <begin position="177"/>
        <end position="193"/>
    </location>
</feature>
<dbReference type="GO" id="GO:0048666">
    <property type="term" value="P:neuron development"/>
    <property type="evidence" value="ECO:0007669"/>
    <property type="project" value="UniProtKB-ARBA"/>
</dbReference>
<feature type="non-terminal residue" evidence="5">
    <location>
        <position position="1"/>
    </location>
</feature>
<dbReference type="Gene3D" id="3.90.190.10">
    <property type="entry name" value="Protein tyrosine phosphatase superfamily"/>
    <property type="match status" value="1"/>
</dbReference>
<name>A0A1B6CR27_9HEMI</name>
<dbReference type="InterPro" id="IPR003595">
    <property type="entry name" value="Tyr_Pase_cat"/>
</dbReference>
<dbReference type="FunFam" id="3.90.190.10:FF:000098">
    <property type="entry name" value="Protein-tryrosine phosphatase"/>
    <property type="match status" value="1"/>
</dbReference>
<dbReference type="CDD" id="cd00047">
    <property type="entry name" value="PTPc"/>
    <property type="match status" value="1"/>
</dbReference>
<feature type="domain" description="Tyrosine specific protein phosphatases" evidence="4">
    <location>
        <begin position="717"/>
        <end position="788"/>
    </location>
</feature>
<keyword evidence="2" id="KW-0812">Transmembrane</keyword>
<dbReference type="PANTHER" id="PTHR19134:SF544">
    <property type="entry name" value="IP14232P"/>
    <property type="match status" value="1"/>
</dbReference>
<evidence type="ECO:0000256" key="2">
    <source>
        <dbReference type="SAM" id="Phobius"/>
    </source>
</evidence>
<dbReference type="AlphaFoldDB" id="A0A1B6CR27"/>
<dbReference type="SUPFAM" id="SSF52799">
    <property type="entry name" value="(Phosphotyrosine protein) phosphatases II"/>
    <property type="match status" value="1"/>
</dbReference>
<reference evidence="5" key="1">
    <citation type="submission" date="2015-12" db="EMBL/GenBank/DDBJ databases">
        <title>De novo transcriptome assembly of four potential Pierce s Disease insect vectors from Arizona vineyards.</title>
        <authorList>
            <person name="Tassone E.E."/>
        </authorList>
    </citation>
    <scope>NUCLEOTIDE SEQUENCE</scope>
</reference>
<feature type="region of interest" description="Disordered" evidence="1">
    <location>
        <begin position="167"/>
        <end position="194"/>
    </location>
</feature>
<proteinExistence type="predicted"/>
<keyword evidence="2" id="KW-0472">Membrane</keyword>
<dbReference type="PROSITE" id="PS50055">
    <property type="entry name" value="TYR_PHOSPHATASE_PTP"/>
    <property type="match status" value="1"/>
</dbReference>
<keyword evidence="2" id="KW-1133">Transmembrane helix</keyword>
<gene>
    <name evidence="5" type="ORF">g.35936</name>
</gene>
<dbReference type="InterPro" id="IPR029021">
    <property type="entry name" value="Prot-tyrosine_phosphatase-like"/>
</dbReference>
<dbReference type="SMART" id="SM00404">
    <property type="entry name" value="PTPc_motif"/>
    <property type="match status" value="1"/>
</dbReference>
<dbReference type="GO" id="GO:0004725">
    <property type="term" value="F:protein tyrosine phosphatase activity"/>
    <property type="evidence" value="ECO:0007669"/>
    <property type="project" value="InterPro"/>
</dbReference>
<dbReference type="Pfam" id="PF00102">
    <property type="entry name" value="Y_phosphatase"/>
    <property type="match status" value="1"/>
</dbReference>
<evidence type="ECO:0000313" key="5">
    <source>
        <dbReference type="EMBL" id="JAS15902.1"/>
    </source>
</evidence>
<evidence type="ECO:0000256" key="1">
    <source>
        <dbReference type="SAM" id="MobiDB-lite"/>
    </source>
</evidence>
<dbReference type="InterPro" id="IPR000242">
    <property type="entry name" value="PTP_cat"/>
</dbReference>
<dbReference type="InterPro" id="IPR050348">
    <property type="entry name" value="Protein-Tyr_Phosphatase"/>
</dbReference>
<evidence type="ECO:0000259" key="3">
    <source>
        <dbReference type="PROSITE" id="PS50055"/>
    </source>
</evidence>
<dbReference type="InterPro" id="IPR016130">
    <property type="entry name" value="Tyr_Pase_AS"/>
</dbReference>
<dbReference type="PANTHER" id="PTHR19134">
    <property type="entry name" value="RECEPTOR-TYPE TYROSINE-PROTEIN PHOSPHATASE"/>
    <property type="match status" value="1"/>
</dbReference>
<evidence type="ECO:0000259" key="4">
    <source>
        <dbReference type="PROSITE" id="PS50056"/>
    </source>
</evidence>
<organism evidence="5">
    <name type="scientific">Clastoptera arizonana</name>
    <name type="common">Arizona spittle bug</name>
    <dbReference type="NCBI Taxonomy" id="38151"/>
    <lineage>
        <taxon>Eukaryota</taxon>
        <taxon>Metazoa</taxon>
        <taxon>Ecdysozoa</taxon>
        <taxon>Arthropoda</taxon>
        <taxon>Hexapoda</taxon>
        <taxon>Insecta</taxon>
        <taxon>Pterygota</taxon>
        <taxon>Neoptera</taxon>
        <taxon>Paraneoptera</taxon>
        <taxon>Hemiptera</taxon>
        <taxon>Auchenorrhyncha</taxon>
        <taxon>Cercopoidea</taxon>
        <taxon>Clastopteridae</taxon>
        <taxon>Clastoptera</taxon>
    </lineage>
</organism>
<dbReference type="EMBL" id="GEDC01021396">
    <property type="protein sequence ID" value="JAS15902.1"/>
    <property type="molecule type" value="Transcribed_RNA"/>
</dbReference>
<accession>A0A1B6CR27</accession>
<feature type="domain" description="Tyrosine-protein phosphatase" evidence="3">
    <location>
        <begin position="562"/>
        <end position="793"/>
    </location>
</feature>
<dbReference type="PROSITE" id="PS50056">
    <property type="entry name" value="TYR_PHOSPHATASE_2"/>
    <property type="match status" value="1"/>
</dbReference>
<evidence type="ECO:0008006" key="6">
    <source>
        <dbReference type="Google" id="ProtNLM"/>
    </source>
</evidence>
<feature type="transmembrane region" description="Helical" evidence="2">
    <location>
        <begin position="439"/>
        <end position="463"/>
    </location>
</feature>
<dbReference type="PROSITE" id="PS00383">
    <property type="entry name" value="TYR_PHOSPHATASE_1"/>
    <property type="match status" value="1"/>
</dbReference>
<dbReference type="InterPro" id="IPR000387">
    <property type="entry name" value="Tyr_Pase_dom"/>
</dbReference>
<dbReference type="SMART" id="SM00194">
    <property type="entry name" value="PTPc"/>
    <property type="match status" value="1"/>
</dbReference>
<sequence length="793" mass="89260">PLSSDDFSTESTSSERDVAFTTIRHDSTMENISTSTEIEAISESNLTLKDITTTVMNKVESVTDEMAISTTSTPITSITNPANKNVSDVTNSSGNKTLSLDMNQTSNDLKVNNTDMKTDLNKVHTIKTNDSIHESVLDDDILEDKALTDEFDDETKKEMPTTHIEFPEVTTAQIPDSGEEPPDERVNEEDDEELDKHKQIPTENEEIHKNIPQGVVLNFTDVTEIVTGKMHEGDWYNVSIDDVSKLSDTTTKSIEELKPKSQVPDVVPTTPVHVEPEFTLPNFTENTTMTTSVTETTEANTTIAHTTKASTTTTLNYSCIWEENPPPKESVENYITLVLQTSWPELCQRREELRSAIINTYSRKLLTCQVLFFNLNNEKCSNPGSSTETSVFIYFVDVSGKYDDTLLKEFNEDNLPFKVISVKTAQPRLSSTYKQDGTVFIVVCLGGFIAVVTLLFIIIFIFIRKRRQKFNYGQRCTPVSLEDYSLDNISVYNSVRRKGAFRASKRSYGNPAFDDPHAPSHSVNFAGLANLFNNREALDEEFSQIPVISVKADELPARAETKNRYANVIPLPETRVQLIGKEGADPLDEYINANYVKGPKGIEKFYIACQAPLQSTVTDFWRMIWQEQCKVIIMLTSLEENGVEKCADYLPPSQVIDCHCLFGDYQITLKKHEVREKYFVSNLQIKNLESNSWREVTHLWYTSWPTTGVPEECNSVLSFLMEAHSCMRSSTGPTVVHCSPGTGRTGAVMAIDLCIREFESSRTVDIPKTVYALRRSRAGAVQTKDQYAFIYKV</sequence>